<dbReference type="AlphaFoldDB" id="A0A397VL13"/>
<protein>
    <submittedName>
        <fullName evidence="5">Histidine kinase-like ATPase</fullName>
    </submittedName>
</protein>
<dbReference type="InterPro" id="IPR004358">
    <property type="entry name" value="Sig_transdc_His_kin-like_C"/>
</dbReference>
<dbReference type="GO" id="GO:0000155">
    <property type="term" value="F:phosphorelay sensor kinase activity"/>
    <property type="evidence" value="ECO:0007669"/>
    <property type="project" value="TreeGrafter"/>
</dbReference>
<evidence type="ECO:0000259" key="4">
    <source>
        <dbReference type="PROSITE" id="PS50110"/>
    </source>
</evidence>
<dbReference type="Gene3D" id="3.40.50.2300">
    <property type="match status" value="1"/>
</dbReference>
<dbReference type="SUPFAM" id="SSF55874">
    <property type="entry name" value="ATPase domain of HSP90 chaperone/DNA topoisomerase II/histidine kinase"/>
    <property type="match status" value="1"/>
</dbReference>
<dbReference type="PROSITE" id="PS50109">
    <property type="entry name" value="HIS_KIN"/>
    <property type="match status" value="1"/>
</dbReference>
<name>A0A397VL13_9GLOM</name>
<dbReference type="PANTHER" id="PTHR43547:SF2">
    <property type="entry name" value="HYBRID SIGNAL TRANSDUCTION HISTIDINE KINASE C"/>
    <property type="match status" value="1"/>
</dbReference>
<keyword evidence="5" id="KW-0418">Kinase</keyword>
<proteinExistence type="predicted"/>
<dbReference type="OrthoDB" id="60033at2759"/>
<dbReference type="STRING" id="44941.A0A397VL13"/>
<organism evidence="5 6">
    <name type="scientific">Gigaspora rosea</name>
    <dbReference type="NCBI Taxonomy" id="44941"/>
    <lineage>
        <taxon>Eukaryota</taxon>
        <taxon>Fungi</taxon>
        <taxon>Fungi incertae sedis</taxon>
        <taxon>Mucoromycota</taxon>
        <taxon>Glomeromycotina</taxon>
        <taxon>Glomeromycetes</taxon>
        <taxon>Diversisporales</taxon>
        <taxon>Gigasporaceae</taxon>
        <taxon>Gigaspora</taxon>
    </lineage>
</organism>
<dbReference type="PROSITE" id="PS50110">
    <property type="entry name" value="RESPONSE_REGULATORY"/>
    <property type="match status" value="1"/>
</dbReference>
<comment type="caution">
    <text evidence="2">Lacks conserved residue(s) required for the propagation of feature annotation.</text>
</comment>
<sequence>MNEKKQKVVLEVSDTGIGIPESALPNIFQCFYQVESQGAFSRIFLYGCEDTGIGLALVKELITLHSRNITVTFVVNQETIFKCWFPTGCEHLLIDQIYKELNNMNIEADEISENDRKYKVLIVDDNNDMRDYLADLLNEFDVYRPCDDQDAIRTLKMFKKLPDLIFSGK</sequence>
<keyword evidence="6" id="KW-1185">Reference proteome</keyword>
<evidence type="ECO:0000259" key="3">
    <source>
        <dbReference type="PROSITE" id="PS50109"/>
    </source>
</evidence>
<dbReference type="InterPro" id="IPR005467">
    <property type="entry name" value="His_kinase_dom"/>
</dbReference>
<feature type="domain" description="Histidine kinase" evidence="3">
    <location>
        <begin position="1"/>
        <end position="89"/>
    </location>
</feature>
<dbReference type="InterPro" id="IPR001789">
    <property type="entry name" value="Sig_transdc_resp-reg_receiver"/>
</dbReference>
<dbReference type="PANTHER" id="PTHR43547">
    <property type="entry name" value="TWO-COMPONENT HISTIDINE KINASE"/>
    <property type="match status" value="1"/>
</dbReference>
<accession>A0A397VL13</accession>
<keyword evidence="5" id="KW-0808">Transferase</keyword>
<comment type="caution">
    <text evidence="5">The sequence shown here is derived from an EMBL/GenBank/DDBJ whole genome shotgun (WGS) entry which is preliminary data.</text>
</comment>
<dbReference type="InterPro" id="IPR036890">
    <property type="entry name" value="HATPase_C_sf"/>
</dbReference>
<reference evidence="5 6" key="1">
    <citation type="submission" date="2018-06" db="EMBL/GenBank/DDBJ databases">
        <title>Comparative genomics reveals the genomic features of Rhizophagus irregularis, R. cerebriforme, R. diaphanum and Gigaspora rosea, and their symbiotic lifestyle signature.</title>
        <authorList>
            <person name="Morin E."/>
            <person name="San Clemente H."/>
            <person name="Chen E.C.H."/>
            <person name="De La Providencia I."/>
            <person name="Hainaut M."/>
            <person name="Kuo A."/>
            <person name="Kohler A."/>
            <person name="Murat C."/>
            <person name="Tang N."/>
            <person name="Roy S."/>
            <person name="Loubradou J."/>
            <person name="Henrissat B."/>
            <person name="Grigoriev I.V."/>
            <person name="Corradi N."/>
            <person name="Roux C."/>
            <person name="Martin F.M."/>
        </authorList>
    </citation>
    <scope>NUCLEOTIDE SEQUENCE [LARGE SCALE GENOMIC DNA]</scope>
    <source>
        <strain evidence="5 6">DAOM 194757</strain>
    </source>
</reference>
<evidence type="ECO:0000256" key="2">
    <source>
        <dbReference type="PROSITE-ProRule" id="PRU00169"/>
    </source>
</evidence>
<evidence type="ECO:0000256" key="1">
    <source>
        <dbReference type="ARBA" id="ARBA00022553"/>
    </source>
</evidence>
<dbReference type="SUPFAM" id="SSF52172">
    <property type="entry name" value="CheY-like"/>
    <property type="match status" value="1"/>
</dbReference>
<evidence type="ECO:0000313" key="5">
    <source>
        <dbReference type="EMBL" id="RIB23174.1"/>
    </source>
</evidence>
<dbReference type="EMBL" id="QKWP01000274">
    <property type="protein sequence ID" value="RIB23174.1"/>
    <property type="molecule type" value="Genomic_DNA"/>
</dbReference>
<dbReference type="Pfam" id="PF02518">
    <property type="entry name" value="HATPase_c"/>
    <property type="match status" value="1"/>
</dbReference>
<keyword evidence="1" id="KW-0597">Phosphoprotein</keyword>
<dbReference type="InterPro" id="IPR011006">
    <property type="entry name" value="CheY-like_superfamily"/>
</dbReference>
<evidence type="ECO:0000313" key="6">
    <source>
        <dbReference type="Proteomes" id="UP000266673"/>
    </source>
</evidence>
<dbReference type="InterPro" id="IPR003594">
    <property type="entry name" value="HATPase_dom"/>
</dbReference>
<feature type="domain" description="Response regulatory" evidence="4">
    <location>
        <begin position="119"/>
        <end position="169"/>
    </location>
</feature>
<dbReference type="PRINTS" id="PR00344">
    <property type="entry name" value="BCTRLSENSOR"/>
</dbReference>
<gene>
    <name evidence="5" type="ORF">C2G38_2171979</name>
</gene>
<dbReference type="Gene3D" id="3.30.565.10">
    <property type="entry name" value="Histidine kinase-like ATPase, C-terminal domain"/>
    <property type="match status" value="1"/>
</dbReference>
<dbReference type="Proteomes" id="UP000266673">
    <property type="component" value="Unassembled WGS sequence"/>
</dbReference>